<organism evidence="1 2">
    <name type="scientific">Streptoalloteichus tenebrarius (strain ATCC 17920 / DSM 40477 / JCM 4838 / CBS 697.72 / NBRC 16177 / NCIMB 11028 / NRRL B-12390 / A12253. 1 / ISP 5477)</name>
    <name type="common">Streptomyces tenebrarius</name>
    <dbReference type="NCBI Taxonomy" id="1933"/>
    <lineage>
        <taxon>Bacteria</taxon>
        <taxon>Bacillati</taxon>
        <taxon>Actinomycetota</taxon>
        <taxon>Actinomycetes</taxon>
        <taxon>Pseudonocardiales</taxon>
        <taxon>Pseudonocardiaceae</taxon>
        <taxon>Streptoalloteichus</taxon>
    </lineage>
</organism>
<reference evidence="1 2" key="1">
    <citation type="submission" date="2022-06" db="EMBL/GenBank/DDBJ databases">
        <title>Genomic Encyclopedia of Archaeal and Bacterial Type Strains, Phase II (KMG-II): from individual species to whole genera.</title>
        <authorList>
            <person name="Goeker M."/>
        </authorList>
    </citation>
    <scope>NUCLEOTIDE SEQUENCE [LARGE SCALE GENOMIC DNA]</scope>
    <source>
        <strain evidence="1 2">DSM 40477</strain>
    </source>
</reference>
<protein>
    <recommendedName>
        <fullName evidence="3">Transposase</fullName>
    </recommendedName>
</protein>
<sequence>MKLIEFARRLQAELEALDHPEIVSVEDISVPPGSSDDPNAQHRKHNLVKVNYANGGSTTIMVQAVRGPGIPKHANYDLPREAF</sequence>
<gene>
    <name evidence="1" type="ORF">LX15_002583</name>
</gene>
<dbReference type="EMBL" id="JAMTCP010000011">
    <property type="protein sequence ID" value="MCP2258885.1"/>
    <property type="molecule type" value="Genomic_DNA"/>
</dbReference>
<evidence type="ECO:0008006" key="3">
    <source>
        <dbReference type="Google" id="ProtNLM"/>
    </source>
</evidence>
<name>A0ABT1HTM9_STRSD</name>
<evidence type="ECO:0000313" key="1">
    <source>
        <dbReference type="EMBL" id="MCP2258885.1"/>
    </source>
</evidence>
<dbReference type="RefSeq" id="WP_253669796.1">
    <property type="nucleotide sequence ID" value="NZ_JAMTCP010000011.1"/>
</dbReference>
<proteinExistence type="predicted"/>
<comment type="caution">
    <text evidence="1">The sequence shown here is derived from an EMBL/GenBank/DDBJ whole genome shotgun (WGS) entry which is preliminary data.</text>
</comment>
<accession>A0ABT1HTM9</accession>
<keyword evidence="2" id="KW-1185">Reference proteome</keyword>
<dbReference type="Proteomes" id="UP001205311">
    <property type="component" value="Unassembled WGS sequence"/>
</dbReference>
<evidence type="ECO:0000313" key="2">
    <source>
        <dbReference type="Proteomes" id="UP001205311"/>
    </source>
</evidence>